<evidence type="ECO:0000256" key="3">
    <source>
        <dbReference type="ARBA" id="ARBA00022771"/>
    </source>
</evidence>
<feature type="domain" description="NF-X1-type" evidence="5">
    <location>
        <begin position="1273"/>
        <end position="1294"/>
    </location>
</feature>
<keyword evidence="4" id="KW-0862">Zinc</keyword>
<keyword evidence="7" id="KW-1185">Reference proteome</keyword>
<reference evidence="6 7" key="1">
    <citation type="submission" date="2019-08" db="EMBL/GenBank/DDBJ databases">
        <title>Whole genome of Aphis craccivora.</title>
        <authorList>
            <person name="Voronova N.V."/>
            <person name="Shulinski R.S."/>
            <person name="Bandarenka Y.V."/>
            <person name="Zhorov D.G."/>
            <person name="Warner D."/>
        </authorList>
    </citation>
    <scope>NUCLEOTIDE SEQUENCE [LARGE SCALE GENOMIC DNA]</scope>
    <source>
        <strain evidence="6">180601</strain>
        <tissue evidence="6">Whole Body</tissue>
    </source>
</reference>
<evidence type="ECO:0000313" key="7">
    <source>
        <dbReference type="Proteomes" id="UP000478052"/>
    </source>
</evidence>
<keyword evidence="3" id="KW-0863">Zinc-finger</keyword>
<keyword evidence="2" id="KW-0677">Repeat</keyword>
<feature type="domain" description="NF-X1-type" evidence="5">
    <location>
        <begin position="1190"/>
        <end position="1216"/>
    </location>
</feature>
<name>A0A6G0Y1P4_APHCR</name>
<gene>
    <name evidence="6" type="ORF">FWK35_00021124</name>
</gene>
<dbReference type="Proteomes" id="UP000478052">
    <property type="component" value="Unassembled WGS sequence"/>
</dbReference>
<dbReference type="EMBL" id="VUJU01006899">
    <property type="protein sequence ID" value="KAF0747269.1"/>
    <property type="molecule type" value="Genomic_DNA"/>
</dbReference>
<dbReference type="SMART" id="SM00438">
    <property type="entry name" value="ZnF_NFX"/>
    <property type="match status" value="6"/>
</dbReference>
<feature type="domain" description="NF-X1-type" evidence="5">
    <location>
        <begin position="1411"/>
        <end position="1430"/>
    </location>
</feature>
<dbReference type="GO" id="GO:0008270">
    <property type="term" value="F:zinc ion binding"/>
    <property type="evidence" value="ECO:0007669"/>
    <property type="project" value="UniProtKB-KW"/>
</dbReference>
<dbReference type="Gene3D" id="3.40.50.300">
    <property type="entry name" value="P-loop containing nucleotide triphosphate hydrolases"/>
    <property type="match status" value="3"/>
</dbReference>
<dbReference type="InterPro" id="IPR000967">
    <property type="entry name" value="Znf_NFX1"/>
</dbReference>
<dbReference type="InterPro" id="IPR027417">
    <property type="entry name" value="P-loop_NTPase"/>
</dbReference>
<dbReference type="InterPro" id="IPR047187">
    <property type="entry name" value="SF1_C_Upf1"/>
</dbReference>
<dbReference type="InterPro" id="IPR041677">
    <property type="entry name" value="DNA2/NAM7_AAA_11"/>
</dbReference>
<proteinExistence type="predicted"/>
<dbReference type="SUPFAM" id="SSF52540">
    <property type="entry name" value="P-loop containing nucleoside triphosphate hydrolases"/>
    <property type="match status" value="1"/>
</dbReference>
<dbReference type="PANTHER" id="PTHR10887:SF341">
    <property type="entry name" value="NFX1-TYPE ZINC FINGER-CONTAINING PROTEIN 1"/>
    <property type="match status" value="1"/>
</dbReference>
<dbReference type="Pfam" id="PF13086">
    <property type="entry name" value="AAA_11"/>
    <property type="match status" value="1"/>
</dbReference>
<dbReference type="PANTHER" id="PTHR10887">
    <property type="entry name" value="DNA2/NAM7 HELICASE FAMILY"/>
    <property type="match status" value="1"/>
</dbReference>
<dbReference type="GO" id="GO:0004386">
    <property type="term" value="F:helicase activity"/>
    <property type="evidence" value="ECO:0007669"/>
    <property type="project" value="InterPro"/>
</dbReference>
<evidence type="ECO:0000256" key="1">
    <source>
        <dbReference type="ARBA" id="ARBA00022723"/>
    </source>
</evidence>
<feature type="domain" description="NF-X1-type" evidence="5">
    <location>
        <begin position="1298"/>
        <end position="1321"/>
    </location>
</feature>
<dbReference type="GO" id="GO:0031380">
    <property type="term" value="C:nuclear RNA-directed RNA polymerase complex"/>
    <property type="evidence" value="ECO:0007669"/>
    <property type="project" value="TreeGrafter"/>
</dbReference>
<feature type="domain" description="NF-X1-type" evidence="5">
    <location>
        <begin position="1508"/>
        <end position="1525"/>
    </location>
</feature>
<evidence type="ECO:0000256" key="4">
    <source>
        <dbReference type="ARBA" id="ARBA00022833"/>
    </source>
</evidence>
<organism evidence="6 7">
    <name type="scientific">Aphis craccivora</name>
    <name type="common">Cowpea aphid</name>
    <dbReference type="NCBI Taxonomy" id="307492"/>
    <lineage>
        <taxon>Eukaryota</taxon>
        <taxon>Metazoa</taxon>
        <taxon>Ecdysozoa</taxon>
        <taxon>Arthropoda</taxon>
        <taxon>Hexapoda</taxon>
        <taxon>Insecta</taxon>
        <taxon>Pterygota</taxon>
        <taxon>Neoptera</taxon>
        <taxon>Paraneoptera</taxon>
        <taxon>Hemiptera</taxon>
        <taxon>Sternorrhyncha</taxon>
        <taxon>Aphidomorpha</taxon>
        <taxon>Aphidoidea</taxon>
        <taxon>Aphididae</taxon>
        <taxon>Aphidini</taxon>
        <taxon>Aphis</taxon>
        <taxon>Aphis</taxon>
    </lineage>
</organism>
<protein>
    <submittedName>
        <fullName evidence="6">NFX1-type zinc finger-containing protein 1-like</fullName>
    </submittedName>
</protein>
<evidence type="ECO:0000259" key="5">
    <source>
        <dbReference type="SMART" id="SM00438"/>
    </source>
</evidence>
<evidence type="ECO:0000256" key="2">
    <source>
        <dbReference type="ARBA" id="ARBA00022737"/>
    </source>
</evidence>
<comment type="caution">
    <text evidence="6">The sequence shown here is derived from an EMBL/GenBank/DDBJ whole genome shotgun (WGS) entry which is preliminary data.</text>
</comment>
<dbReference type="CDD" id="cd18808">
    <property type="entry name" value="SF1_C_Upf1"/>
    <property type="match status" value="1"/>
</dbReference>
<dbReference type="GO" id="GO:0031048">
    <property type="term" value="P:regulatory ncRNA-mediated heterochromatin formation"/>
    <property type="evidence" value="ECO:0007669"/>
    <property type="project" value="TreeGrafter"/>
</dbReference>
<dbReference type="OrthoDB" id="2423195at2759"/>
<dbReference type="FunFam" id="3.40.50.300:FF:000742">
    <property type="entry name" value="NFX1-type zinc finger-containing protein 1"/>
    <property type="match status" value="1"/>
</dbReference>
<feature type="domain" description="NF-X1-type" evidence="5">
    <location>
        <begin position="1218"/>
        <end position="1237"/>
    </location>
</feature>
<sequence>MHWNNSTLAPKQLSKPSDLEHYLLSYDMAIEGNIYDPFMAICICINMALTVRGVLWALGGLSFNMNSNKIDASTTKYSFGFRQLKELSLKDSSAIVFVISDRINGFMDLFKQKKEPDWIFLLMKISAKICSTELIQNKLYLLSEVICNDFLEHLKIYILSTPKENNKKRQENMNKFYEDCLVVYQSITMLFTKEEKAKEILISCNIAVTCIKKYHDHIKINETTVVKISELLQNLNDFNLNEEKLVLDNIEQFKTPPENFRQLSVYPTSKHYLDVQFRLLREDFVAPLREGLQRHKALLDDQCQLQYKKKINNISIYHDVEFEIKSDCVPYKNCYQINFDKMKKLRINWDMSKQFKYGCAAATFPEVITHTTTKNPCVYIKKYRDDITTQLQGGKGIASRRTYDAGTGSAANRRQQQYMRKGCMTGAGRIATEQWFFTRNIEFLKQRKVIVELLENEKPLFKTNFTMIESKVFFEPYKCSMEVLKNMYSHNFPMEKYIIKACNEIHYPNYIGELSEPYYYDDKTTKEELGLDRTQYTAFRAALTQELTIIQGPPGTGKTFIGLNILKEIINNLYRKPILTKPILVVCYTNHALDQFLEGILSFTKKVVRIGGQSKSKIVNNYNLKNINQRKSVTTIKGLQNSENRIKTTMNNMKYFKEFHKVMSYNTGILELSLLKTSMPKQYHNFFKTSSDLLIWLFQDQNYFGVLDHTKYITEIVNEFNKVFNSENLLEIEREVNEDVHHIQYIQKDIVIYTITLDEIEYICEELEDDKYHLFQSYYKLGIMQNMIDYFKHMLNLSEAGTVVIPTSIKDLNQLSMKQRWSLYFRWEKKIEEMLDEKLLRYKQLYTQAYNQYAELRELQNIELLKDMHVVALTTTGAAKHRILLEGLQSPIVVVEEAAEVLEAHILTSLTSHCQQLILIGDHKQLCPSNADYKLAKDFNLNISLFERMINNIVPYCMLGEQHRMRPEIAFIITPSIYSDLRNHMSVYNREHIRGITKDVFFLNHNAYEKEVDEISSKSNVHEVEFLIMFARHLILQGYKTDHVTILTTYSGQMFLIRSLQKKHSILKDMKITVVDNYQGEESDIILLSLVRSNKTGNIGFLKTENRICVALSRAKYGLYIMGNMDNLYTSSNLWKKTKETLIDQDSYGDELTLECFRHSGVTTKVSKSEDFNIIREGGCTMICGSLKPCGHYCTIKCHSYDREHLELKCREPCNKLCNDNHPCSKKCFMECGKCTTPMIKKSPCGHQQSVPCFVDILKYPCEEMVESVIPECGHTIVKKCCDPKPNCNNKCLDQLPCGHACKKNCHKNKDPEHEKYKCLKPCEKLNKRYSLNHKCPMMCYEDCAFCTIIIPRNLPCGHIQNNIPCFKPIKPCEYQVKKIIPDCGHSKALKCKTEPQRKHCNMKCERVLGCGHKCQSMCAKDCTDKLCEEIVYQSNSELACGHKEVYVLCCDKNKEFSLDSQYLLDKCLGKCLQKLNCNDKCSGLCGECKQGRLHVPCKEICNKINICNHICKSPCKEQCPPCNQKCNYSCVHSKCTNRCSNPCVLCKEECMKCPHLKCTKKCGEICDREPCYEPCMLTLKCGHECIGFCGEPCPQCRICHKDEVTTIIFGNEGDQNARFVYLEDCSHSIESKALTKWIEQNNFEIHLKLCPLCQTSILKTQRFMNQTKIIMADLSKIKEKNYGKPADLRRHTINTMNSLKITNDQFPELYIGDKDKTYKNIKHLWDKWCNPLLRLWNSPNSKRSKFYLQLNDIQTFNFVIDLFKNIASFKNRIKAIGRGLRMETIVNHFVWLLSVVFNNAKQLSKQQKIDISMQMARGARIVSLFEIMSNPKVQLEITMNADTNEVKIIIDQMEALLMSWKRYTISLDEEIQHLTLQIQQKINELPEFLSNEELQMIPGAMSSSFVEGTRAQGHWCKPMELSTCPECDEKIGGQDHRHVDGVQVAWDMEGIQ</sequence>
<evidence type="ECO:0000313" key="6">
    <source>
        <dbReference type="EMBL" id="KAF0747269.1"/>
    </source>
</evidence>
<dbReference type="Pfam" id="PF13087">
    <property type="entry name" value="AAA_12"/>
    <property type="match status" value="1"/>
</dbReference>
<dbReference type="InterPro" id="IPR041679">
    <property type="entry name" value="DNA2/NAM7-like_C"/>
</dbReference>
<accession>A0A6G0Y1P4</accession>
<keyword evidence="1" id="KW-0479">Metal-binding</keyword>
<dbReference type="InterPro" id="IPR045055">
    <property type="entry name" value="DNA2/NAM7-like"/>
</dbReference>